<evidence type="ECO:0000313" key="2">
    <source>
        <dbReference type="Proteomes" id="UP001569414"/>
    </source>
</evidence>
<organism evidence="1 2">
    <name type="scientific">Microbulbifer echini</name>
    <dbReference type="NCBI Taxonomy" id="1529067"/>
    <lineage>
        <taxon>Bacteria</taxon>
        <taxon>Pseudomonadati</taxon>
        <taxon>Pseudomonadota</taxon>
        <taxon>Gammaproteobacteria</taxon>
        <taxon>Cellvibrionales</taxon>
        <taxon>Microbulbiferaceae</taxon>
        <taxon>Microbulbifer</taxon>
    </lineage>
</organism>
<name>A0ABV4NPJ2_9GAMM</name>
<keyword evidence="1" id="KW-0031">Aminopeptidase</keyword>
<dbReference type="InterPro" id="IPR014553">
    <property type="entry name" value="Aminopept"/>
</dbReference>
<keyword evidence="1" id="KW-0378">Hydrolase</keyword>
<dbReference type="EC" id="3.4.11.-" evidence="1"/>
<dbReference type="GO" id="GO:0004177">
    <property type="term" value="F:aminopeptidase activity"/>
    <property type="evidence" value="ECO:0007669"/>
    <property type="project" value="UniProtKB-KW"/>
</dbReference>
<reference evidence="1 2" key="1">
    <citation type="submission" date="2024-08" db="EMBL/GenBank/DDBJ databases">
        <authorList>
            <person name="Ishaq N."/>
        </authorList>
    </citation>
    <scope>NUCLEOTIDE SEQUENCE [LARGE SCALE GENOMIC DNA]</scope>
    <source>
        <strain evidence="1 2">JCM 30400</strain>
    </source>
</reference>
<proteinExistence type="predicted"/>
<keyword evidence="1" id="KW-0645">Protease</keyword>
<sequence>MLVASAFLVGCETVGYYAQAAAGQWRILSAREPIEEVINKPGTSEQLQQQLQLILEIRAYAAEVLKLPVGNAYSAYVQLDDTYPIWNVLAAPEFSLAPKRWCYPIAGCASYRGYFRKSAAEAKANSLHAQGYDIYLGAVPAYSTLGWFDDPILSSFVNWPQERLAGLLFHELAHRRVYISGDTQFNESFATAVSEIALPGWLRSQGLVSSADRARAETLSVRQLMAATRRQLKPIYQSSEADDVKREQKAQVLSRLRQCYRKLSANWPNPARYQNYIEKTNNATLALAAEYESQVPAFKQLYLDSGSWEVFYDAAQRLGDLDKVYRQESLRVLGDRYRRELSPRNFGSSFDAERCMEI</sequence>
<dbReference type="Proteomes" id="UP001569414">
    <property type="component" value="Unassembled WGS sequence"/>
</dbReference>
<gene>
    <name evidence="1" type="ORF">ACCI51_12195</name>
</gene>
<dbReference type="EMBL" id="JBGMEL010000011">
    <property type="protein sequence ID" value="MFA0791308.1"/>
    <property type="molecule type" value="Genomic_DNA"/>
</dbReference>
<keyword evidence="2" id="KW-1185">Reference proteome</keyword>
<evidence type="ECO:0000313" key="1">
    <source>
        <dbReference type="EMBL" id="MFA0791308.1"/>
    </source>
</evidence>
<comment type="caution">
    <text evidence="1">The sequence shown here is derived from an EMBL/GenBank/DDBJ whole genome shotgun (WGS) entry which is preliminary data.</text>
</comment>
<dbReference type="Pfam" id="PF10023">
    <property type="entry name" value="Aminopep"/>
    <property type="match status" value="1"/>
</dbReference>
<dbReference type="PIRSF" id="PIRSF029285">
    <property type="entry name" value="Aminopept"/>
    <property type="match status" value="1"/>
</dbReference>
<dbReference type="RefSeq" id="WP_371843788.1">
    <property type="nucleotide sequence ID" value="NZ_JBGMEL010000011.1"/>
</dbReference>
<accession>A0ABV4NPJ2</accession>
<protein>
    <submittedName>
        <fullName evidence="1">Aminopeptidase</fullName>
        <ecNumber evidence="1">3.4.11.-</ecNumber>
    </submittedName>
</protein>